<feature type="compositionally biased region" description="Polar residues" evidence="1">
    <location>
        <begin position="468"/>
        <end position="480"/>
    </location>
</feature>
<dbReference type="EMBL" id="LXQA010000019">
    <property type="protein sequence ID" value="MCH79291.1"/>
    <property type="molecule type" value="Genomic_DNA"/>
</dbReference>
<keyword evidence="3" id="KW-1185">Reference proteome</keyword>
<dbReference type="AlphaFoldDB" id="A0A392LWE3"/>
<feature type="region of interest" description="Disordered" evidence="1">
    <location>
        <begin position="655"/>
        <end position="693"/>
    </location>
</feature>
<feature type="compositionally biased region" description="Basic and acidic residues" evidence="1">
    <location>
        <begin position="380"/>
        <end position="390"/>
    </location>
</feature>
<protein>
    <recommendedName>
        <fullName evidence="4">Envelope-like protein</fullName>
    </recommendedName>
</protein>
<sequence>MASSSRIPPQSINVNSEETLSNKPKTTSLQMKELRLVIEQPVDFESLRVNNYNLQGYFRNQEWMDYFEMLNGDVYPTLVKDFWLRAEVFDSEAARKELQEKIEEDPDNNKGKTRAQLGLEPFSGTIIRSSVMGLKARITRSDFAQLLNVPNAGKFLVDTDKGKSKVTKYRDEIKELLFDNKTDYGKSTNMHMYVRMLFKIITSSIVPRVGSSDQISWDLKHVLLFLVKGEKINLPAYLFHFLCIYIKNTKEKNTALVAYPRLLSELFYQCGLIERLKEVQDPMVNKTVRGKFFTAEVLVNMGKLKKKDLVYPNKPLTKEFKPRPLIDNIPQVYKIEPLDVILEHIRQMREAGQEITMDDIQSEPEDEYSKKRKRTLKKKKSEDKEEGAEKPKKKKKAVKISVVEEKSEEKGASQKDKDEAQEPYVTQVLEDSESSDDDFPLTKRPKKKESGHEASTTGSEQGIPKPSVNISDIAQDLPSSTTQDQTFDDIDDTQPISIMLPGSSQVLPALPKSLSSSPSTHELEHAKGIMDTLTNLRQAKIAEINELTQQYTNLQPQSSPPQDSDSLNILEQHYNGEFEQAIHSSFQNPDIKMVDPEIIKYPPPETTHFELNPPTSTNNQSAKLTLASDTEPRFTLVLNPEPPISTRPFKPIKISLSTQPSHSEPEESFSVSEEPESSSQTLPPPPPISDPQLEQFSRDIYKKVKELHSMRYSFVDPYAYIHAWDKIRDEIMDVVYKVVDGDLQELIDYQKRLQGWVNLVNAEVDQARLRKLGQLSLTDHQHWNEIILKDHIYSLSSDLSRHLKFSMVPGPLFVPKEAFEHPGFEEFKAKVEKELAEQRVKQAVVDSRLERIENKQDAIAADLKNLISLLSSKP</sequence>
<reference evidence="2 3" key="1">
    <citation type="journal article" date="2018" name="Front. Plant Sci.">
        <title>Red Clover (Trifolium pratense) and Zigzag Clover (T. medium) - A Picture of Genomic Similarities and Differences.</title>
        <authorList>
            <person name="Dluhosova J."/>
            <person name="Istvanek J."/>
            <person name="Nedelnik J."/>
            <person name="Repkova J."/>
        </authorList>
    </citation>
    <scope>NUCLEOTIDE SEQUENCE [LARGE SCALE GENOMIC DNA]</scope>
    <source>
        <strain evidence="3">cv. 10/8</strain>
        <tissue evidence="2">Leaf</tissue>
    </source>
</reference>
<accession>A0A392LWE3</accession>
<proteinExistence type="predicted"/>
<evidence type="ECO:0000313" key="2">
    <source>
        <dbReference type="EMBL" id="MCH79291.1"/>
    </source>
</evidence>
<dbReference type="Proteomes" id="UP000265520">
    <property type="component" value="Unassembled WGS sequence"/>
</dbReference>
<feature type="compositionally biased region" description="Acidic residues" evidence="1">
    <location>
        <begin position="356"/>
        <end position="366"/>
    </location>
</feature>
<organism evidence="2 3">
    <name type="scientific">Trifolium medium</name>
    <dbReference type="NCBI Taxonomy" id="97028"/>
    <lineage>
        <taxon>Eukaryota</taxon>
        <taxon>Viridiplantae</taxon>
        <taxon>Streptophyta</taxon>
        <taxon>Embryophyta</taxon>
        <taxon>Tracheophyta</taxon>
        <taxon>Spermatophyta</taxon>
        <taxon>Magnoliopsida</taxon>
        <taxon>eudicotyledons</taxon>
        <taxon>Gunneridae</taxon>
        <taxon>Pentapetalae</taxon>
        <taxon>rosids</taxon>
        <taxon>fabids</taxon>
        <taxon>Fabales</taxon>
        <taxon>Fabaceae</taxon>
        <taxon>Papilionoideae</taxon>
        <taxon>50 kb inversion clade</taxon>
        <taxon>NPAAA clade</taxon>
        <taxon>Hologalegina</taxon>
        <taxon>IRL clade</taxon>
        <taxon>Trifolieae</taxon>
        <taxon>Trifolium</taxon>
    </lineage>
</organism>
<feature type="compositionally biased region" description="Low complexity" evidence="1">
    <location>
        <begin position="668"/>
        <end position="681"/>
    </location>
</feature>
<name>A0A392LWE3_9FABA</name>
<feature type="region of interest" description="Disordered" evidence="1">
    <location>
        <begin position="353"/>
        <end position="499"/>
    </location>
</feature>
<feature type="compositionally biased region" description="Acidic residues" evidence="1">
    <location>
        <begin position="430"/>
        <end position="439"/>
    </location>
</feature>
<evidence type="ECO:0000256" key="1">
    <source>
        <dbReference type="SAM" id="MobiDB-lite"/>
    </source>
</evidence>
<evidence type="ECO:0008006" key="4">
    <source>
        <dbReference type="Google" id="ProtNLM"/>
    </source>
</evidence>
<evidence type="ECO:0000313" key="3">
    <source>
        <dbReference type="Proteomes" id="UP000265520"/>
    </source>
</evidence>
<gene>
    <name evidence="2" type="ORF">A2U01_0000037</name>
</gene>
<comment type="caution">
    <text evidence="2">The sequence shown here is derived from an EMBL/GenBank/DDBJ whole genome shotgun (WGS) entry which is preliminary data.</text>
</comment>
<feature type="compositionally biased region" description="Basic residues" evidence="1">
    <location>
        <begin position="370"/>
        <end position="379"/>
    </location>
</feature>
<feature type="compositionally biased region" description="Basic and acidic residues" evidence="1">
    <location>
        <begin position="402"/>
        <end position="420"/>
    </location>
</feature>